<dbReference type="CDD" id="cd00408">
    <property type="entry name" value="DHDPS-like"/>
    <property type="match status" value="1"/>
</dbReference>
<dbReference type="Pfam" id="PF00701">
    <property type="entry name" value="DHDPS"/>
    <property type="match status" value="1"/>
</dbReference>
<dbReference type="InterPro" id="IPR013785">
    <property type="entry name" value="Aldolase_TIM"/>
</dbReference>
<dbReference type="Proteomes" id="UP001589854">
    <property type="component" value="Unassembled WGS sequence"/>
</dbReference>
<dbReference type="PANTHER" id="PTHR12128">
    <property type="entry name" value="DIHYDRODIPICOLINATE SYNTHASE"/>
    <property type="match status" value="1"/>
</dbReference>
<evidence type="ECO:0000256" key="2">
    <source>
        <dbReference type="ARBA" id="ARBA00023239"/>
    </source>
</evidence>
<reference evidence="3 4" key="1">
    <citation type="submission" date="2024-09" db="EMBL/GenBank/DDBJ databases">
        <authorList>
            <person name="Sun Q."/>
            <person name="Mori K."/>
        </authorList>
    </citation>
    <scope>NUCLEOTIDE SEQUENCE [LARGE SCALE GENOMIC DNA]</scope>
    <source>
        <strain evidence="3 4">CCM 7228</strain>
    </source>
</reference>
<dbReference type="Gene3D" id="3.20.20.70">
    <property type="entry name" value="Aldolase class I"/>
    <property type="match status" value="1"/>
</dbReference>
<accession>A0ABV6GJ15</accession>
<keyword evidence="4" id="KW-1185">Reference proteome</keyword>
<dbReference type="PRINTS" id="PR00146">
    <property type="entry name" value="DHPICSNTHASE"/>
</dbReference>
<comment type="caution">
    <text evidence="3">The sequence shown here is derived from an EMBL/GenBank/DDBJ whole genome shotgun (WGS) entry which is preliminary data.</text>
</comment>
<name>A0ABV6GJ15_9BACI</name>
<comment type="similarity">
    <text evidence="1">Belongs to the DapA family.</text>
</comment>
<keyword evidence="2" id="KW-0456">Lyase</keyword>
<dbReference type="RefSeq" id="WP_378937300.1">
    <property type="nucleotide sequence ID" value="NZ_JBHLVO010000023.1"/>
</dbReference>
<dbReference type="PANTHER" id="PTHR12128:SF66">
    <property type="entry name" value="4-HYDROXY-2-OXOGLUTARATE ALDOLASE, MITOCHONDRIAL"/>
    <property type="match status" value="1"/>
</dbReference>
<gene>
    <name evidence="3" type="ORF">ACFFIX_20070</name>
</gene>
<proteinExistence type="inferred from homology"/>
<dbReference type="EMBL" id="JBHLVO010000023">
    <property type="protein sequence ID" value="MFC0273692.1"/>
    <property type="molecule type" value="Genomic_DNA"/>
</dbReference>
<evidence type="ECO:0000313" key="4">
    <source>
        <dbReference type="Proteomes" id="UP001589854"/>
    </source>
</evidence>
<dbReference type="SUPFAM" id="SSF51569">
    <property type="entry name" value="Aldolase"/>
    <property type="match status" value="1"/>
</dbReference>
<evidence type="ECO:0000313" key="3">
    <source>
        <dbReference type="EMBL" id="MFC0273692.1"/>
    </source>
</evidence>
<sequence>MTPFQENGNVDYESFVQNIEKWNKNKVSGYLALGSNSETVYLTEDEKLTILKETVQSAEKDLLIMAGTGMESTRETINLTNKAAKIGVQAALILTPFYYSGAMTSKALIKYFTNVANNTATFQF</sequence>
<dbReference type="InterPro" id="IPR002220">
    <property type="entry name" value="DapA-like"/>
</dbReference>
<evidence type="ECO:0000256" key="1">
    <source>
        <dbReference type="ARBA" id="ARBA00007592"/>
    </source>
</evidence>
<protein>
    <submittedName>
        <fullName evidence="3">Dihydrodipicolinate synthase family protein</fullName>
    </submittedName>
</protein>
<organism evidence="3 4">
    <name type="scientific">Metabacillus herbersteinensis</name>
    <dbReference type="NCBI Taxonomy" id="283816"/>
    <lineage>
        <taxon>Bacteria</taxon>
        <taxon>Bacillati</taxon>
        <taxon>Bacillota</taxon>
        <taxon>Bacilli</taxon>
        <taxon>Bacillales</taxon>
        <taxon>Bacillaceae</taxon>
        <taxon>Metabacillus</taxon>
    </lineage>
</organism>